<dbReference type="RefSeq" id="XP_008712282.1">
    <property type="nucleotide sequence ID" value="XM_008714060.1"/>
</dbReference>
<evidence type="ECO:0000313" key="4">
    <source>
        <dbReference type="Proteomes" id="UP000030752"/>
    </source>
</evidence>
<dbReference type="Proteomes" id="UP000030752">
    <property type="component" value="Unassembled WGS sequence"/>
</dbReference>
<dbReference type="AlphaFoldDB" id="W2SCA7"/>
<dbReference type="SUPFAM" id="SSF110395">
    <property type="entry name" value="CutC-like"/>
    <property type="match status" value="1"/>
</dbReference>
<proteinExistence type="inferred from homology"/>
<name>W2SCA7_CYPE1</name>
<dbReference type="GO" id="GO:0005507">
    <property type="term" value="F:copper ion binding"/>
    <property type="evidence" value="ECO:0007669"/>
    <property type="project" value="TreeGrafter"/>
</dbReference>
<evidence type="ECO:0000256" key="1">
    <source>
        <dbReference type="ARBA" id="ARBA00007768"/>
    </source>
</evidence>
<dbReference type="HOGENOM" id="CLU_050555_3_2_1"/>
<evidence type="ECO:0000313" key="3">
    <source>
        <dbReference type="EMBL" id="ETN45554.1"/>
    </source>
</evidence>
<dbReference type="eggNOG" id="KOG4013">
    <property type="taxonomic scope" value="Eukaryota"/>
</dbReference>
<gene>
    <name evidence="3" type="ORF">HMPREF1541_09386</name>
</gene>
<comment type="similarity">
    <text evidence="1">Belongs to the CutC family.</text>
</comment>
<dbReference type="GeneID" id="19976725"/>
<evidence type="ECO:0000256" key="2">
    <source>
        <dbReference type="ARBA" id="ARBA00019014"/>
    </source>
</evidence>
<dbReference type="OrthoDB" id="7392499at2759"/>
<dbReference type="PANTHER" id="PTHR12598">
    <property type="entry name" value="COPPER HOMEOSTASIS PROTEIN CUTC"/>
    <property type="match status" value="1"/>
</dbReference>
<dbReference type="InParanoid" id="W2SCA7"/>
<sequence>MSVLLEVCAASLPSAIAAQDGGAARVELCSLLETGGITPSYGLIRATRKALHIPVHVLIRPRSGGFVYSDAEIEIIKHDIDIAGQLGCDGVVVGLLTSKQKVDPRVASLVDLAKRWGMSVTFHRAFDDVVDMHEGLEDVIKFGCDRVLTGGGQSTEEPSARARLRSLVEQAGEKIVIMPGAGVTSLNVESLLLETRAKEVHASCKQVLMSEASLFQTERWETDETTVREIVQVLARVS</sequence>
<organism evidence="3 4">
    <name type="scientific">Cyphellophora europaea (strain CBS 101466)</name>
    <name type="common">Phialophora europaea</name>
    <dbReference type="NCBI Taxonomy" id="1220924"/>
    <lineage>
        <taxon>Eukaryota</taxon>
        <taxon>Fungi</taxon>
        <taxon>Dikarya</taxon>
        <taxon>Ascomycota</taxon>
        <taxon>Pezizomycotina</taxon>
        <taxon>Eurotiomycetes</taxon>
        <taxon>Chaetothyriomycetidae</taxon>
        <taxon>Chaetothyriales</taxon>
        <taxon>Cyphellophoraceae</taxon>
        <taxon>Cyphellophora</taxon>
    </lineage>
</organism>
<dbReference type="InterPro" id="IPR005627">
    <property type="entry name" value="CutC-like"/>
</dbReference>
<keyword evidence="4" id="KW-1185">Reference proteome</keyword>
<dbReference type="VEuPathDB" id="FungiDB:HMPREF1541_09386"/>
<dbReference type="InterPro" id="IPR036822">
    <property type="entry name" value="CutC-like_dom_sf"/>
</dbReference>
<accession>W2SCA7</accession>
<protein>
    <recommendedName>
        <fullName evidence="2">Copper homeostasis protein cutC homolog</fullName>
    </recommendedName>
</protein>
<dbReference type="STRING" id="1220924.W2SCA7"/>
<dbReference type="PANTHER" id="PTHR12598:SF0">
    <property type="entry name" value="COPPER HOMEOSTASIS PROTEIN CUTC HOMOLOG"/>
    <property type="match status" value="1"/>
</dbReference>
<reference evidence="3 4" key="1">
    <citation type="submission" date="2013-03" db="EMBL/GenBank/DDBJ databases">
        <title>The Genome Sequence of Phialophora europaea CBS 101466.</title>
        <authorList>
            <consortium name="The Broad Institute Genomics Platform"/>
            <person name="Cuomo C."/>
            <person name="de Hoog S."/>
            <person name="Gorbushina A."/>
            <person name="Walker B."/>
            <person name="Young S.K."/>
            <person name="Zeng Q."/>
            <person name="Gargeya S."/>
            <person name="Fitzgerald M."/>
            <person name="Haas B."/>
            <person name="Abouelleil A."/>
            <person name="Allen A.W."/>
            <person name="Alvarado L."/>
            <person name="Arachchi H.M."/>
            <person name="Berlin A.M."/>
            <person name="Chapman S.B."/>
            <person name="Gainer-Dewar J."/>
            <person name="Goldberg J."/>
            <person name="Griggs A."/>
            <person name="Gujja S."/>
            <person name="Hansen M."/>
            <person name="Howarth C."/>
            <person name="Imamovic A."/>
            <person name="Ireland A."/>
            <person name="Larimer J."/>
            <person name="McCowan C."/>
            <person name="Murphy C."/>
            <person name="Pearson M."/>
            <person name="Poon T.W."/>
            <person name="Priest M."/>
            <person name="Roberts A."/>
            <person name="Saif S."/>
            <person name="Shea T."/>
            <person name="Sisk P."/>
            <person name="Sykes S."/>
            <person name="Wortman J."/>
            <person name="Nusbaum C."/>
            <person name="Birren B."/>
        </authorList>
    </citation>
    <scope>NUCLEOTIDE SEQUENCE [LARGE SCALE GENOMIC DNA]</scope>
    <source>
        <strain evidence="3 4">CBS 101466</strain>
    </source>
</reference>
<dbReference type="Gene3D" id="3.20.20.380">
    <property type="entry name" value="Copper homeostasis (CutC) domain"/>
    <property type="match status" value="1"/>
</dbReference>
<dbReference type="EMBL" id="KB822712">
    <property type="protein sequence ID" value="ETN45554.1"/>
    <property type="molecule type" value="Genomic_DNA"/>
</dbReference>
<dbReference type="HAMAP" id="MF_00795">
    <property type="entry name" value="CutC"/>
    <property type="match status" value="1"/>
</dbReference>
<dbReference type="Pfam" id="PF03932">
    <property type="entry name" value="CutC"/>
    <property type="match status" value="1"/>
</dbReference>